<evidence type="ECO:0000313" key="2">
    <source>
        <dbReference type="EMBL" id="MCD7467301.1"/>
    </source>
</evidence>
<proteinExistence type="predicted"/>
<evidence type="ECO:0000256" key="1">
    <source>
        <dbReference type="SAM" id="MobiDB-lite"/>
    </source>
</evidence>
<dbReference type="EMBL" id="JACEIK010001217">
    <property type="protein sequence ID" value="MCD7467301.1"/>
    <property type="molecule type" value="Genomic_DNA"/>
</dbReference>
<sequence>MDFGENWGFSCDFMGVEAYNYYIAITHALNVCDELSEITPKRETQRGGKAPDSKKSQFNDENTDSGEEYHLPTTKANSPRLRSLIELLDYVQVRGVQFDISPSYQQGTTRPPPPATLEALPTKRAPQGASSSTTAPAFALADPSRTTSTSRELSGTFIFTHENFTNIAARLEREERQHARLIDKLPTFVAIAIEKALHPLKDSLLVT</sequence>
<feature type="region of interest" description="Disordered" evidence="1">
    <location>
        <begin position="102"/>
        <end position="149"/>
    </location>
</feature>
<accession>A0ABS8T8M6</accession>
<comment type="caution">
    <text evidence="2">The sequence shown here is derived from an EMBL/GenBank/DDBJ whole genome shotgun (WGS) entry which is preliminary data.</text>
</comment>
<gene>
    <name evidence="2" type="ORF">HAX54_004645</name>
</gene>
<feature type="compositionally biased region" description="Basic and acidic residues" evidence="1">
    <location>
        <begin position="41"/>
        <end position="58"/>
    </location>
</feature>
<name>A0ABS8T8M6_DATST</name>
<organism evidence="2 3">
    <name type="scientific">Datura stramonium</name>
    <name type="common">Jimsonweed</name>
    <name type="synonym">Common thornapple</name>
    <dbReference type="NCBI Taxonomy" id="4076"/>
    <lineage>
        <taxon>Eukaryota</taxon>
        <taxon>Viridiplantae</taxon>
        <taxon>Streptophyta</taxon>
        <taxon>Embryophyta</taxon>
        <taxon>Tracheophyta</taxon>
        <taxon>Spermatophyta</taxon>
        <taxon>Magnoliopsida</taxon>
        <taxon>eudicotyledons</taxon>
        <taxon>Gunneridae</taxon>
        <taxon>Pentapetalae</taxon>
        <taxon>asterids</taxon>
        <taxon>lamiids</taxon>
        <taxon>Solanales</taxon>
        <taxon>Solanaceae</taxon>
        <taxon>Solanoideae</taxon>
        <taxon>Datureae</taxon>
        <taxon>Datura</taxon>
    </lineage>
</organism>
<keyword evidence="3" id="KW-1185">Reference proteome</keyword>
<protein>
    <submittedName>
        <fullName evidence="2">Uncharacterized protein</fullName>
    </submittedName>
</protein>
<evidence type="ECO:0000313" key="3">
    <source>
        <dbReference type="Proteomes" id="UP000823775"/>
    </source>
</evidence>
<feature type="region of interest" description="Disordered" evidence="1">
    <location>
        <begin position="41"/>
        <end position="75"/>
    </location>
</feature>
<reference evidence="2 3" key="1">
    <citation type="journal article" date="2021" name="BMC Genomics">
        <title>Datura genome reveals duplications of psychoactive alkaloid biosynthetic genes and high mutation rate following tissue culture.</title>
        <authorList>
            <person name="Rajewski A."/>
            <person name="Carter-House D."/>
            <person name="Stajich J."/>
            <person name="Litt A."/>
        </authorList>
    </citation>
    <scope>NUCLEOTIDE SEQUENCE [LARGE SCALE GENOMIC DNA]</scope>
    <source>
        <strain evidence="2">AR-01</strain>
    </source>
</reference>
<dbReference type="Proteomes" id="UP000823775">
    <property type="component" value="Unassembled WGS sequence"/>
</dbReference>